<evidence type="ECO:0000256" key="14">
    <source>
        <dbReference type="PIRNR" id="PIRNR000447"/>
    </source>
</evidence>
<protein>
    <recommendedName>
        <fullName evidence="4 14">3-oxoacyl-[acyl-carrier-protein] synthase 2</fullName>
        <ecNumber evidence="3 14">2.3.1.179</ecNumber>
    </recommendedName>
</protein>
<reference evidence="18" key="2">
    <citation type="submission" date="2020-09" db="EMBL/GenBank/DDBJ databases">
        <authorList>
            <person name="Sun Q."/>
            <person name="Ohkuma M."/>
        </authorList>
    </citation>
    <scope>NUCLEOTIDE SEQUENCE</scope>
    <source>
        <strain evidence="18">JCM 3090</strain>
    </source>
</reference>
<evidence type="ECO:0000256" key="8">
    <source>
        <dbReference type="ARBA" id="ARBA00023098"/>
    </source>
</evidence>
<dbReference type="PIRSF" id="PIRSF000447">
    <property type="entry name" value="KAS_II"/>
    <property type="match status" value="1"/>
</dbReference>
<dbReference type="PROSITE" id="PS52004">
    <property type="entry name" value="KS3_2"/>
    <property type="match status" value="1"/>
</dbReference>
<keyword evidence="19" id="KW-1185">Reference proteome</keyword>
<dbReference type="Pfam" id="PF00109">
    <property type="entry name" value="ketoacyl-synt"/>
    <property type="match status" value="1"/>
</dbReference>
<dbReference type="UniPathway" id="UPA00094"/>
<evidence type="ECO:0000256" key="10">
    <source>
        <dbReference type="ARBA" id="ARBA00023315"/>
    </source>
</evidence>
<evidence type="ECO:0000256" key="13">
    <source>
        <dbReference type="ARBA" id="ARBA00047659"/>
    </source>
</evidence>
<evidence type="ECO:0000256" key="7">
    <source>
        <dbReference type="ARBA" id="ARBA00022832"/>
    </source>
</evidence>
<dbReference type="EMBL" id="BMQB01000001">
    <property type="protein sequence ID" value="GGJ76326.1"/>
    <property type="molecule type" value="Genomic_DNA"/>
</dbReference>
<feature type="active site" description="For beta-ketoacyl synthase activity" evidence="15">
    <location>
        <position position="163"/>
    </location>
</feature>
<dbReference type="NCBIfam" id="TIGR03150">
    <property type="entry name" value="fabF"/>
    <property type="match status" value="1"/>
</dbReference>
<evidence type="ECO:0000256" key="2">
    <source>
        <dbReference type="ARBA" id="ARBA00008467"/>
    </source>
</evidence>
<evidence type="ECO:0000256" key="3">
    <source>
        <dbReference type="ARBA" id="ARBA00012356"/>
    </source>
</evidence>
<keyword evidence="9 14" id="KW-0275">Fatty acid biosynthesis</keyword>
<keyword evidence="8" id="KW-0443">Lipid metabolism</keyword>
<comment type="catalytic activity">
    <reaction evidence="12 14">
        <text>(9Z)-hexadecenoyl-[ACP] + malonyl-[ACP] + H(+) = 3-oxo-(11Z)-octadecenoyl-[ACP] + holo-[ACP] + CO2</text>
        <dbReference type="Rhea" id="RHEA:55040"/>
        <dbReference type="Rhea" id="RHEA-COMP:9623"/>
        <dbReference type="Rhea" id="RHEA-COMP:9685"/>
        <dbReference type="Rhea" id="RHEA-COMP:10800"/>
        <dbReference type="Rhea" id="RHEA-COMP:14074"/>
        <dbReference type="ChEBI" id="CHEBI:15378"/>
        <dbReference type="ChEBI" id="CHEBI:16526"/>
        <dbReference type="ChEBI" id="CHEBI:64479"/>
        <dbReference type="ChEBI" id="CHEBI:78449"/>
        <dbReference type="ChEBI" id="CHEBI:83989"/>
        <dbReference type="ChEBI" id="CHEBI:138538"/>
        <dbReference type="EC" id="2.3.1.179"/>
    </reaction>
</comment>
<dbReference type="InterPro" id="IPR016039">
    <property type="entry name" value="Thiolase-like"/>
</dbReference>
<comment type="function">
    <text evidence="11 14">Involved in the type II fatty acid elongation cycle. Catalyzes the elongation of a wide range of acyl-ACP by the addition of two carbons from malonyl-ACP to an acyl acceptor. Can efficiently catalyze the conversion of palmitoleoyl-ACP (cis-hexadec-9-enoyl-ACP) to cis-vaccenoyl-ACP (cis-octadec-11-enoyl-ACP), an essential step in the thermal regulation of fatty acid composition.</text>
</comment>
<dbReference type="Pfam" id="PF02801">
    <property type="entry name" value="Ketoacyl-synt_C"/>
    <property type="match status" value="1"/>
</dbReference>
<accession>A0A8J3B3J4</accession>
<sequence length="408" mass="41846">MSTPDVVVTGLGATTPLGGNVASTWEAMLAGRSGVGVLTPDWAEQLPSRIAAELAVDPSEVLDRVRLRRLDRSEAIALIAATEAWADAGLADGGADPERVAVSLGSGIGGLLTLLHQDDVLEASGPRRVSPHTVPMLMPNGPAAHVGIELKAQAGVHAMASACATGAEAVAWGLDIIRSGRADIVVAGGTEAVIHPLPLAGFATMRAMSTRNDEPTKASRPWDKNRDGFVLGEGSGVMILERAEHAAARGARVHARLVGAGMTSDAFDIVQPHPDGIGAAKAISRALADAGVAPADIAHVNAHATSTPIGDMIEIKALRRTLGAHPVLTATKSMTGHLLGAAGALESIATILAIRDSVIPPTINLDDPDDDLDLDVAAHQARKLDIPAALNNSFGFGGHNVALVFARA</sequence>
<evidence type="ECO:0000256" key="6">
    <source>
        <dbReference type="ARBA" id="ARBA00022679"/>
    </source>
</evidence>
<dbReference type="InterPro" id="IPR020841">
    <property type="entry name" value="PKS_Beta-ketoAc_synthase_dom"/>
</dbReference>
<dbReference type="PANTHER" id="PTHR11712">
    <property type="entry name" value="POLYKETIDE SYNTHASE-RELATED"/>
    <property type="match status" value="1"/>
</dbReference>
<keyword evidence="5 14" id="KW-0444">Lipid biosynthesis</keyword>
<comment type="catalytic activity">
    <reaction evidence="13 14">
        <text>a fatty acyl-[ACP] + malonyl-[ACP] + H(+) = a 3-oxoacyl-[ACP] + holo-[ACP] + CO2</text>
        <dbReference type="Rhea" id="RHEA:22836"/>
        <dbReference type="Rhea" id="RHEA-COMP:9623"/>
        <dbReference type="Rhea" id="RHEA-COMP:9685"/>
        <dbReference type="Rhea" id="RHEA-COMP:9916"/>
        <dbReference type="Rhea" id="RHEA-COMP:14125"/>
        <dbReference type="ChEBI" id="CHEBI:15378"/>
        <dbReference type="ChEBI" id="CHEBI:16526"/>
        <dbReference type="ChEBI" id="CHEBI:64479"/>
        <dbReference type="ChEBI" id="CHEBI:78449"/>
        <dbReference type="ChEBI" id="CHEBI:78776"/>
        <dbReference type="ChEBI" id="CHEBI:138651"/>
    </reaction>
</comment>
<dbReference type="InterPro" id="IPR000794">
    <property type="entry name" value="Beta-ketoacyl_synthase"/>
</dbReference>
<evidence type="ECO:0000256" key="12">
    <source>
        <dbReference type="ARBA" id="ARBA00047318"/>
    </source>
</evidence>
<proteinExistence type="inferred from homology"/>
<keyword evidence="7" id="KW-0276">Fatty acid metabolism</keyword>
<dbReference type="GO" id="GO:0030497">
    <property type="term" value="P:fatty acid elongation"/>
    <property type="evidence" value="ECO:0007669"/>
    <property type="project" value="UniProtKB-ARBA"/>
</dbReference>
<feature type="domain" description="Ketosynthase family 3 (KS3)" evidence="17">
    <location>
        <begin position="3"/>
        <end position="407"/>
    </location>
</feature>
<dbReference type="FunFam" id="3.40.47.10:FF:000018">
    <property type="entry name" value="3-oxoacyl-[acyl-carrier-protein] synthase 2"/>
    <property type="match status" value="1"/>
</dbReference>
<reference evidence="18" key="1">
    <citation type="journal article" date="2014" name="Int. J. Syst. Evol. Microbiol.">
        <title>Complete genome sequence of Corynebacterium casei LMG S-19264T (=DSM 44701T), isolated from a smear-ripened cheese.</title>
        <authorList>
            <consortium name="US DOE Joint Genome Institute (JGI-PGF)"/>
            <person name="Walter F."/>
            <person name="Albersmeier A."/>
            <person name="Kalinowski J."/>
            <person name="Ruckert C."/>
        </authorList>
    </citation>
    <scope>NUCLEOTIDE SEQUENCE</scope>
    <source>
        <strain evidence="18">JCM 3090</strain>
    </source>
</reference>
<gene>
    <name evidence="18" type="primary">fabF</name>
    <name evidence="18" type="ORF">GCM10010123_02860</name>
</gene>
<evidence type="ECO:0000313" key="18">
    <source>
        <dbReference type="EMBL" id="GGJ76326.1"/>
    </source>
</evidence>
<dbReference type="CDD" id="cd00834">
    <property type="entry name" value="KAS_I_II"/>
    <property type="match status" value="1"/>
</dbReference>
<dbReference type="GO" id="GO:0005829">
    <property type="term" value="C:cytosol"/>
    <property type="evidence" value="ECO:0007669"/>
    <property type="project" value="TreeGrafter"/>
</dbReference>
<dbReference type="SUPFAM" id="SSF53901">
    <property type="entry name" value="Thiolase-like"/>
    <property type="match status" value="2"/>
</dbReference>
<evidence type="ECO:0000256" key="5">
    <source>
        <dbReference type="ARBA" id="ARBA00022516"/>
    </source>
</evidence>
<dbReference type="NCBIfam" id="NF005589">
    <property type="entry name" value="PRK07314.1"/>
    <property type="match status" value="1"/>
</dbReference>
<organism evidence="18 19">
    <name type="scientific">Pilimelia anulata</name>
    <dbReference type="NCBI Taxonomy" id="53371"/>
    <lineage>
        <taxon>Bacteria</taxon>
        <taxon>Bacillati</taxon>
        <taxon>Actinomycetota</taxon>
        <taxon>Actinomycetes</taxon>
        <taxon>Micromonosporales</taxon>
        <taxon>Micromonosporaceae</taxon>
        <taxon>Pilimelia</taxon>
    </lineage>
</organism>
<dbReference type="PANTHER" id="PTHR11712:SF336">
    <property type="entry name" value="3-OXOACYL-[ACYL-CARRIER-PROTEIN] SYNTHASE, MITOCHONDRIAL"/>
    <property type="match status" value="1"/>
</dbReference>
<comment type="pathway">
    <text evidence="1 14">Lipid metabolism; fatty acid biosynthesis.</text>
</comment>
<dbReference type="FunFam" id="3.40.47.10:FF:000029">
    <property type="entry name" value="3-oxoacyl-[acyl-carrier-protein] synthase 1"/>
    <property type="match status" value="1"/>
</dbReference>
<evidence type="ECO:0000313" key="19">
    <source>
        <dbReference type="Proteomes" id="UP000649739"/>
    </source>
</evidence>
<dbReference type="RefSeq" id="WP_189168154.1">
    <property type="nucleotide sequence ID" value="NZ_BMQB01000001.1"/>
</dbReference>
<name>A0A8J3B3J4_9ACTN</name>
<dbReference type="AlphaFoldDB" id="A0A8J3B3J4"/>
<evidence type="ECO:0000256" key="15">
    <source>
        <dbReference type="PIRSR" id="PIRSR000447-1"/>
    </source>
</evidence>
<dbReference type="InterPro" id="IPR014031">
    <property type="entry name" value="Ketoacyl_synth_C"/>
</dbReference>
<keyword evidence="10 14" id="KW-0012">Acyltransferase</keyword>
<evidence type="ECO:0000256" key="9">
    <source>
        <dbReference type="ARBA" id="ARBA00023160"/>
    </source>
</evidence>
<evidence type="ECO:0000256" key="1">
    <source>
        <dbReference type="ARBA" id="ARBA00005194"/>
    </source>
</evidence>
<comment type="caution">
    <text evidence="18">The sequence shown here is derived from an EMBL/GenBank/DDBJ whole genome shotgun (WGS) entry which is preliminary data.</text>
</comment>
<comment type="similarity">
    <text evidence="2 14 16">Belongs to the thiolase-like superfamily. Beta-ketoacyl-ACP synthases family.</text>
</comment>
<dbReference type="EC" id="2.3.1.179" evidence="3 14"/>
<evidence type="ECO:0000259" key="17">
    <source>
        <dbReference type="PROSITE" id="PS52004"/>
    </source>
</evidence>
<keyword evidence="6 14" id="KW-0808">Transferase</keyword>
<dbReference type="SMART" id="SM00825">
    <property type="entry name" value="PKS_KS"/>
    <property type="match status" value="1"/>
</dbReference>
<evidence type="ECO:0000256" key="16">
    <source>
        <dbReference type="RuleBase" id="RU003694"/>
    </source>
</evidence>
<evidence type="ECO:0000256" key="11">
    <source>
        <dbReference type="ARBA" id="ARBA00024006"/>
    </source>
</evidence>
<evidence type="ECO:0000256" key="4">
    <source>
        <dbReference type="ARBA" id="ARBA00014657"/>
    </source>
</evidence>
<dbReference type="GO" id="GO:0004315">
    <property type="term" value="F:3-oxoacyl-[acyl-carrier-protein] synthase activity"/>
    <property type="evidence" value="ECO:0007669"/>
    <property type="project" value="UniProtKB-UniRule"/>
</dbReference>
<dbReference type="Gene3D" id="3.40.47.10">
    <property type="match status" value="1"/>
</dbReference>
<dbReference type="Proteomes" id="UP000649739">
    <property type="component" value="Unassembled WGS sequence"/>
</dbReference>
<dbReference type="InterPro" id="IPR017568">
    <property type="entry name" value="3-oxoacyl-ACP_synth-2"/>
</dbReference>
<dbReference type="InterPro" id="IPR014030">
    <property type="entry name" value="Ketoacyl_synth_N"/>
</dbReference>